<reference evidence="1 2" key="1">
    <citation type="submission" date="2017-05" db="EMBL/GenBank/DDBJ databases">
        <authorList>
            <person name="Chapman J."/>
            <person name="Chang C."/>
            <person name="Suresh T."/>
            <person name="Shishido T.C."/>
            <person name="Bindert I."/>
            <person name="Shaffer C.D."/>
            <person name="Weston-Hafer K.A."/>
            <person name="Russell D.A."/>
            <person name="Pope W.H."/>
            <person name="Jacobs-Sera D."/>
            <person name="Hendrix R.W."/>
            <person name="Hatfull G.F."/>
        </authorList>
    </citation>
    <scope>NUCLEOTIDE SEQUENCE [LARGE SCALE GENOMIC DNA]</scope>
</reference>
<evidence type="ECO:0000313" key="1">
    <source>
        <dbReference type="EMBL" id="ASR75586.1"/>
    </source>
</evidence>
<dbReference type="EMBL" id="MF155946">
    <property type="protein sequence ID" value="ASR75586.1"/>
    <property type="molecule type" value="Genomic_DNA"/>
</dbReference>
<dbReference type="Proteomes" id="UP000223009">
    <property type="component" value="Segment"/>
</dbReference>
<name>A0A222YVK0_9CAUD</name>
<evidence type="ECO:0000313" key="2">
    <source>
        <dbReference type="Proteomes" id="UP000223009"/>
    </source>
</evidence>
<protein>
    <submittedName>
        <fullName evidence="1">Uncharacterized protein</fullName>
    </submittedName>
</protein>
<keyword evidence="2" id="KW-1185">Reference proteome</keyword>
<accession>A0A222YVK0</accession>
<gene>
    <name evidence="1" type="ORF">SEA_MILDRED21_228</name>
</gene>
<sequence length="326" mass="36415">MTDLQYSLIRNSGGEVITVFYNGQMLSATDAHPNWAGIKAGVEADDVSVMDLFDPGFVAQTRFERLSDRVTVKSGKVFWDNQPVHNALTEQVVRFIKDGQEDFGPLVAFFEKVQDNPNEHSREQLYDWLNIHDFTILPNGNFVGYKGVRVNGDSYESISHGNAISNGIEYTGAIPNPLGAIVEMPRDQVQHNPSEGCSTGLHVGTWKYASEFAQGAVLKVEVNPRDVVSVPTDCGHQKLRTCRYTVLEVIDAPVSGPVDYDYAGYDDYEEDDDYGLELSVEAEEAYYDKMARESQPVVTMAGTVDTRFNHLRQKRDANGRFLPKSK</sequence>
<dbReference type="OrthoDB" id="4142at10239"/>
<proteinExistence type="predicted"/>
<organism evidence="1 2">
    <name type="scientific">Streptomyces phage Mildred21</name>
    <dbReference type="NCBI Taxonomy" id="2023959"/>
    <lineage>
        <taxon>Viruses</taxon>
        <taxon>Duplodnaviria</taxon>
        <taxon>Heunggongvirae</taxon>
        <taxon>Uroviricota</taxon>
        <taxon>Caudoviricetes</taxon>
        <taxon>Stanwilliamsviridae</taxon>
        <taxon>Boydwoodruffvirinae</taxon>
        <taxon>Samistivirus</taxon>
        <taxon>Samistivirus mildred21</taxon>
    </lineage>
</organism>